<protein>
    <recommendedName>
        <fullName evidence="6">NACHT-NTPase and P-loop NTPases N-terminal domain-containing protein</fullName>
    </recommendedName>
</protein>
<dbReference type="AlphaFoldDB" id="A0A175VS50"/>
<dbReference type="InterPro" id="IPR031352">
    <property type="entry name" value="SesA"/>
</dbReference>
<dbReference type="VEuPathDB" id="FungiDB:MMYC01_210084"/>
<feature type="domain" description="NACHT-NTPase sigma" evidence="1">
    <location>
        <begin position="171"/>
        <end position="210"/>
    </location>
</feature>
<reference evidence="5" key="1">
    <citation type="submission" date="2015-06" db="EMBL/GenBank/DDBJ databases">
        <authorList>
            <person name="van de Sande W.W.J."/>
        </authorList>
    </citation>
    <scope>NUCLEOTIDE SEQUENCE [LARGE SCALE GENOMIC DNA]</scope>
    <source>
        <strain evidence="5">mm55</strain>
    </source>
</reference>
<evidence type="ECO:0000259" key="1">
    <source>
        <dbReference type="Pfam" id="PF17106"/>
    </source>
</evidence>
<organism evidence="3 5">
    <name type="scientific">Madurella mycetomatis</name>
    <dbReference type="NCBI Taxonomy" id="100816"/>
    <lineage>
        <taxon>Eukaryota</taxon>
        <taxon>Fungi</taxon>
        <taxon>Dikarya</taxon>
        <taxon>Ascomycota</taxon>
        <taxon>Pezizomycotina</taxon>
        <taxon>Sordariomycetes</taxon>
        <taxon>Sordariomycetidae</taxon>
        <taxon>Sordariales</taxon>
        <taxon>Sordariales incertae sedis</taxon>
        <taxon>Madurella</taxon>
    </lineage>
</organism>
<keyword evidence="5" id="KW-1185">Reference proteome</keyword>
<dbReference type="VEuPathDB" id="FungiDB:MMYC01_208745"/>
<dbReference type="Proteomes" id="UP000078237">
    <property type="component" value="Unassembled WGS sequence"/>
</dbReference>
<dbReference type="OrthoDB" id="4574592at2759"/>
<evidence type="ECO:0000313" key="5">
    <source>
        <dbReference type="Proteomes" id="UP000078237"/>
    </source>
</evidence>
<dbReference type="InterPro" id="IPR031353">
    <property type="entry name" value="NACHT_sigma"/>
</dbReference>
<sequence length="214" mass="22978">MEPAASIPPQKARGADLVGVLSDTIAILEAATGHHTTIHNDKSLPEVFHKAAHGLFRVSELLQLIETHPQDALDASESCNKKARLSEEMFREVSQAPETLRFQYYRAAVRRRGRESMVEVLASGMMDDVCSLAGDGALNEVTKSQAEGLRALIEELAAMEPSVPDDRARYTFANYGPGNQFNAPGGTQNNNMGSGNQFPGATFSGAVHFGSGSC</sequence>
<feature type="domain" description="NACHT-NTPase and P-loop NTPases N-terminal" evidence="2">
    <location>
        <begin position="22"/>
        <end position="132"/>
    </location>
</feature>
<comment type="caution">
    <text evidence="3">The sequence shown here is derived from an EMBL/GenBank/DDBJ whole genome shotgun (WGS) entry which is preliminary data.</text>
</comment>
<accession>A0A175VS50</accession>
<reference evidence="3" key="2">
    <citation type="submission" date="2015-06" db="EMBL/GenBank/DDBJ databases">
        <authorList>
            <person name="Hoefler B.C."/>
            <person name="Straight P.D."/>
        </authorList>
    </citation>
    <scope>NUCLEOTIDE SEQUENCE [LARGE SCALE GENOMIC DNA]</scope>
    <source>
        <strain evidence="3">Mm55</strain>
    </source>
</reference>
<name>A0A175VS50_9PEZI</name>
<evidence type="ECO:0000313" key="3">
    <source>
        <dbReference type="EMBL" id="KXX73584.1"/>
    </source>
</evidence>
<evidence type="ECO:0008006" key="6">
    <source>
        <dbReference type="Google" id="ProtNLM"/>
    </source>
</evidence>
<dbReference type="Pfam" id="PF17106">
    <property type="entry name" value="NACHT_sigma"/>
    <property type="match status" value="1"/>
</dbReference>
<dbReference type="Pfam" id="PF17107">
    <property type="entry name" value="SesA"/>
    <property type="match status" value="1"/>
</dbReference>
<evidence type="ECO:0000259" key="2">
    <source>
        <dbReference type="Pfam" id="PF17107"/>
    </source>
</evidence>
<proteinExistence type="predicted"/>
<dbReference type="EMBL" id="LCTW02000289">
    <property type="protein sequence ID" value="KXX75173.1"/>
    <property type="molecule type" value="Genomic_DNA"/>
</dbReference>
<evidence type="ECO:0000313" key="4">
    <source>
        <dbReference type="EMBL" id="KXX75173.1"/>
    </source>
</evidence>
<gene>
    <name evidence="4" type="ORF">MMYC01_208745</name>
    <name evidence="3" type="ORF">MMYC01_210084</name>
</gene>
<reference evidence="3 5" key="3">
    <citation type="submission" date="2016-01" db="EMBL/GenBank/DDBJ databases">
        <title>Madurella mycetomatis genome sequencing.</title>
        <authorList>
            <person name="Van De Sande W."/>
        </authorList>
    </citation>
    <scope>NUCLEOTIDE SEQUENCE [LARGE SCALE GENOMIC DNA]</scope>
    <source>
        <strain evidence="5">mm55</strain>
        <strain evidence="3">Mm55</strain>
    </source>
</reference>
<dbReference type="EMBL" id="LCTW02000450">
    <property type="protein sequence ID" value="KXX73584.1"/>
    <property type="molecule type" value="Genomic_DNA"/>
</dbReference>